<organism evidence="2 3">
    <name type="scientific">Oxalicibacterium faecigallinarum</name>
    <dbReference type="NCBI Taxonomy" id="573741"/>
    <lineage>
        <taxon>Bacteria</taxon>
        <taxon>Pseudomonadati</taxon>
        <taxon>Pseudomonadota</taxon>
        <taxon>Betaproteobacteria</taxon>
        <taxon>Burkholderiales</taxon>
        <taxon>Oxalobacteraceae</taxon>
        <taxon>Oxalicibacterium</taxon>
    </lineage>
</organism>
<sequence length="63" mass="7007">MRIQDPFMLRRHARFTSRRVTTILSDTITVITTVMTTAIVDITTIMAVMADIESPSNTGPVVL</sequence>
<dbReference type="Proteomes" id="UP000642180">
    <property type="component" value="Unassembled WGS sequence"/>
</dbReference>
<keyword evidence="1" id="KW-0472">Membrane</keyword>
<keyword evidence="3" id="KW-1185">Reference proteome</keyword>
<keyword evidence="1" id="KW-1133">Transmembrane helix</keyword>
<gene>
    <name evidence="2" type="ORF">GCM10008066_23320</name>
</gene>
<comment type="caution">
    <text evidence="2">The sequence shown here is derived from an EMBL/GenBank/DDBJ whole genome shotgun (WGS) entry which is preliminary data.</text>
</comment>
<evidence type="ECO:0000256" key="1">
    <source>
        <dbReference type="SAM" id="Phobius"/>
    </source>
</evidence>
<evidence type="ECO:0000313" key="2">
    <source>
        <dbReference type="EMBL" id="GGI20296.1"/>
    </source>
</evidence>
<keyword evidence="1" id="KW-0812">Transmembrane</keyword>
<protein>
    <submittedName>
        <fullName evidence="2">Uncharacterized protein</fullName>
    </submittedName>
</protein>
<reference evidence="3" key="1">
    <citation type="journal article" date="2019" name="Int. J. Syst. Evol. Microbiol.">
        <title>The Global Catalogue of Microorganisms (GCM) 10K type strain sequencing project: providing services to taxonomists for standard genome sequencing and annotation.</title>
        <authorList>
            <consortium name="The Broad Institute Genomics Platform"/>
            <consortium name="The Broad Institute Genome Sequencing Center for Infectious Disease"/>
            <person name="Wu L."/>
            <person name="Ma J."/>
        </authorList>
    </citation>
    <scope>NUCLEOTIDE SEQUENCE [LARGE SCALE GENOMIC DNA]</scope>
    <source>
        <strain evidence="3">CCM 2767</strain>
    </source>
</reference>
<name>A0A8J3F3I4_9BURK</name>
<proteinExistence type="predicted"/>
<dbReference type="EMBL" id="BMDI01000002">
    <property type="protein sequence ID" value="GGI20296.1"/>
    <property type="molecule type" value="Genomic_DNA"/>
</dbReference>
<feature type="transmembrane region" description="Helical" evidence="1">
    <location>
        <begin position="21"/>
        <end position="50"/>
    </location>
</feature>
<dbReference type="AlphaFoldDB" id="A0A8J3F3I4"/>
<accession>A0A8J3F3I4</accession>
<evidence type="ECO:0000313" key="3">
    <source>
        <dbReference type="Proteomes" id="UP000642180"/>
    </source>
</evidence>